<reference evidence="1" key="2">
    <citation type="submission" date="2013-10" db="EMBL/GenBank/DDBJ databases">
        <authorList>
            <person name="Aslett M."/>
        </authorList>
    </citation>
    <scope>NUCLEOTIDE SEQUENCE [LARGE SCALE GENOMIC DNA]</scope>
    <source>
        <strain evidence="1">Houghton</strain>
    </source>
</reference>
<dbReference type="GeneID" id="25256093"/>
<name>U6L173_EIMTE</name>
<sequence>MKQIGGWLTAAAAVETQRPRLLHWQKLLQGYSEAAVARATTAAATATAPHEAAGTPTVAAAAAAYTVLPSYLAEESVDTPPCLPKTETAVAAASFVPAAAAAAASVVPNGGRPSRLGTLVVARDRLCSSSGKRYRLSLRQTAAAQKQLSVPGGGGCSDVSQHLVLMRVLLLLLMSVLSLLLALPALPAPSCCCSERLLEGQAAEMGFKLCLQSAKKEPVGSVRLLERAGAAAATQASGEASEWRTIYISKNEN</sequence>
<reference evidence="1" key="1">
    <citation type="submission" date="2013-10" db="EMBL/GenBank/DDBJ databases">
        <title>Genomic analysis of the causative agents of coccidiosis in chickens.</title>
        <authorList>
            <person name="Reid A.J."/>
            <person name="Blake D."/>
            <person name="Billington K."/>
            <person name="Browne H."/>
            <person name="Dunn M."/>
            <person name="Hung S."/>
            <person name="Kawahara F."/>
            <person name="Miranda-Saavedra D."/>
            <person name="Mourier T."/>
            <person name="Nagra H."/>
            <person name="Otto T.D."/>
            <person name="Rawlings N."/>
            <person name="Sanchez A."/>
            <person name="Sanders M."/>
            <person name="Subramaniam C."/>
            <person name="Tay Y."/>
            <person name="Dear P."/>
            <person name="Doerig C."/>
            <person name="Gruber A."/>
            <person name="Parkinson J."/>
            <person name="Shirley M."/>
            <person name="Wan K.L."/>
            <person name="Berriman M."/>
            <person name="Tomley F."/>
            <person name="Pain A."/>
        </authorList>
    </citation>
    <scope>NUCLEOTIDE SEQUENCE [LARGE SCALE GENOMIC DNA]</scope>
    <source>
        <strain evidence="1">Houghton</strain>
    </source>
</reference>
<organism evidence="1 2">
    <name type="scientific">Eimeria tenella</name>
    <name type="common">Coccidian parasite</name>
    <dbReference type="NCBI Taxonomy" id="5802"/>
    <lineage>
        <taxon>Eukaryota</taxon>
        <taxon>Sar</taxon>
        <taxon>Alveolata</taxon>
        <taxon>Apicomplexa</taxon>
        <taxon>Conoidasida</taxon>
        <taxon>Coccidia</taxon>
        <taxon>Eucoccidiorida</taxon>
        <taxon>Eimeriorina</taxon>
        <taxon>Eimeriidae</taxon>
        <taxon>Eimeria</taxon>
    </lineage>
</organism>
<keyword evidence="2" id="KW-1185">Reference proteome</keyword>
<protein>
    <submittedName>
        <fullName evidence="1">Uncharacterized protein</fullName>
    </submittedName>
</protein>
<feature type="non-terminal residue" evidence="1">
    <location>
        <position position="253"/>
    </location>
</feature>
<dbReference type="RefSeq" id="XP_013234660.1">
    <property type="nucleotide sequence ID" value="XM_013379206.1"/>
</dbReference>
<dbReference type="EMBL" id="HG676345">
    <property type="protein sequence ID" value="CDJ43911.1"/>
    <property type="molecule type" value="Genomic_DNA"/>
</dbReference>
<dbReference type="Proteomes" id="UP000030747">
    <property type="component" value="Unassembled WGS sequence"/>
</dbReference>
<accession>U6L173</accession>
<dbReference type="VEuPathDB" id="ToxoDB:ETH_00035260"/>
<gene>
    <name evidence="1" type="ORF">ETH_00035260</name>
</gene>
<proteinExistence type="predicted"/>
<evidence type="ECO:0000313" key="2">
    <source>
        <dbReference type="Proteomes" id="UP000030747"/>
    </source>
</evidence>
<dbReference type="AlphaFoldDB" id="U6L173"/>
<evidence type="ECO:0000313" key="1">
    <source>
        <dbReference type="EMBL" id="CDJ43911.1"/>
    </source>
</evidence>